<dbReference type="Proteomes" id="UP000705379">
    <property type="component" value="Unassembled WGS sequence"/>
</dbReference>
<evidence type="ECO:0000313" key="1">
    <source>
        <dbReference type="EMBL" id="MBS8262784.1"/>
    </source>
</evidence>
<protein>
    <submittedName>
        <fullName evidence="1">Uncharacterized protein</fullName>
    </submittedName>
</protein>
<comment type="caution">
    <text evidence="1">The sequence shown here is derived from an EMBL/GenBank/DDBJ whole genome shotgun (WGS) entry which is preliminary data.</text>
</comment>
<dbReference type="EMBL" id="QTKU01000009">
    <property type="protein sequence ID" value="MBS8262784.1"/>
    <property type="molecule type" value="Genomic_DNA"/>
</dbReference>
<organism evidence="1 2">
    <name type="scientific">Roseibium polysiphoniae</name>
    <dbReference type="NCBI Taxonomy" id="2571221"/>
    <lineage>
        <taxon>Bacteria</taxon>
        <taxon>Pseudomonadati</taxon>
        <taxon>Pseudomonadota</taxon>
        <taxon>Alphaproteobacteria</taxon>
        <taxon>Hyphomicrobiales</taxon>
        <taxon>Stappiaceae</taxon>
        <taxon>Roseibium</taxon>
    </lineage>
</organism>
<reference evidence="1" key="2">
    <citation type="journal article" date="2021" name="Microorganisms">
        <title>Bacterial Dimethylsulfoniopropionate Biosynthesis in the East China Sea.</title>
        <authorList>
            <person name="Liu J."/>
            <person name="Zhang Y."/>
            <person name="Liu J."/>
            <person name="Zhong H."/>
            <person name="Williams B.T."/>
            <person name="Zheng Y."/>
            <person name="Curson A.R.J."/>
            <person name="Sun C."/>
            <person name="Sun H."/>
            <person name="Song D."/>
            <person name="Wagner Mackenzie B."/>
            <person name="Bermejo Martinez A."/>
            <person name="Todd J.D."/>
            <person name="Zhang X.H."/>
        </authorList>
    </citation>
    <scope>NUCLEOTIDE SEQUENCE</scope>
    <source>
        <strain evidence="1">AESS21</strain>
    </source>
</reference>
<accession>A0A944CGU9</accession>
<sequence>MSDRQAVFLINLLQDVNILRPLVFMAARDIGLATRILVTPQFHRRDRSGVWGQEIAEMSLATGTEVIFLKDSQQAIDLVQAQSGVLVAASESNLAAHKPIHDVFLQAPSTFLKVTVQHGYESVGLMQSREHDRAHGKKVEFAADVVCVWTAPFRLRSLMMSQHEKLYVTGPSAVLQMDRSNHNELEGLDRGLVCENLHSVRLNVSGDIKEDFLEVFHEFCFHQSLHSLGVTLRPHPGGQYVVKNQISLPENVTLNNNPIYKVDLRRYAYGISAPSSIIIDMILAGIPTAVWSDKGSVMDADNYDGLTRISTVSDWIEFAQEAKENPLSFLELQERFLQKLLMPTDPRHVYERYAKLFDPTIEIEC</sequence>
<dbReference type="RefSeq" id="WP_213218113.1">
    <property type="nucleotide sequence ID" value="NZ_QTKU01000009.1"/>
</dbReference>
<proteinExistence type="predicted"/>
<dbReference type="AlphaFoldDB" id="A0A944CGU9"/>
<gene>
    <name evidence="1" type="ORF">DYI23_21355</name>
</gene>
<reference evidence="1" key="1">
    <citation type="submission" date="2018-08" db="EMBL/GenBank/DDBJ databases">
        <authorList>
            <person name="Jin W."/>
            <person name="Wang H."/>
            <person name="Yang Y."/>
            <person name="Li M."/>
            <person name="Liu J."/>
        </authorList>
    </citation>
    <scope>NUCLEOTIDE SEQUENCE</scope>
    <source>
        <strain evidence="1">AESS21</strain>
    </source>
</reference>
<name>A0A944CGU9_9HYPH</name>
<evidence type="ECO:0000313" key="2">
    <source>
        <dbReference type="Proteomes" id="UP000705379"/>
    </source>
</evidence>